<dbReference type="RefSeq" id="YP_009001604.1">
    <property type="nucleotide sequence ID" value="NC_023426.1"/>
</dbReference>
<comment type="function">
    <text evidence="3">Major component of the virion core that undergoes proteolytic processing during the immature virion (IV) to mature virion (MV) transition. Essential for the formation of a structurally normal core.</text>
</comment>
<dbReference type="GeneID" id="18263560"/>
<keyword evidence="6" id="KW-1185">Reference proteome</keyword>
<evidence type="ECO:0000256" key="3">
    <source>
        <dbReference type="ARBA" id="ARBA00025179"/>
    </source>
</evidence>
<evidence type="ECO:0000256" key="1">
    <source>
        <dbReference type="ARBA" id="ARBA00004328"/>
    </source>
</evidence>
<keyword evidence="2" id="KW-0946">Virion</keyword>
<dbReference type="KEGG" id="vg:18263560"/>
<evidence type="ECO:0000313" key="6">
    <source>
        <dbReference type="Proteomes" id="UP000174145"/>
    </source>
</evidence>
<evidence type="ECO:0000256" key="4">
    <source>
        <dbReference type="ARBA" id="ARBA00032365"/>
    </source>
</evidence>
<dbReference type="EMBL" id="AP013055">
    <property type="protein sequence ID" value="BAO49491.1"/>
    <property type="molecule type" value="Genomic_DNA"/>
</dbReference>
<reference evidence="5 6" key="1">
    <citation type="journal article" date="2014" name="Virology">
        <title>The complete genome sequence of the Alphaentomopoxvirus Anomala cuprea entomopoxvirus, including its terminal hairpin loop sequences, suggests a potentially unique mode of apoptosis inhibition and mode of DNA replication.</title>
        <authorList>
            <person name="Mitsuhashi W."/>
            <person name="Miyamoto K."/>
            <person name="Wada S."/>
        </authorList>
    </citation>
    <scope>NUCLEOTIDE SEQUENCE [LARGE SCALE GENOMIC DNA]</scope>
    <source>
        <strain evidence="5">CV6M</strain>
    </source>
</reference>
<sequence>MNEFKTLSIVNNKFKSIPITLNDICICNKNIDEEYMEFDKDIMSGQTHICKLYGDCAISKLISSFASDMQKDSFIAGAQKYKSKKENKIKDEESIKSFPSSKEQLYKQLAEYIYKSLPKNPLAYSEYDIVQLINRSELPGIRDMLLTSEDLSNIIALAASFYKNKTIEHPLFVVSRVNIQDLDIQIKQIYDVAISTNYEMFLENLKIRSKEFVDITSCNDRYLKFFGQECPIPSIFFALFSTRIPVLFDLAVNQDLYQLIREFKSSDQYSCYKNIFLLLFRLSDTKSYYSLSGHGDGSKNTVYNELSRIALSMAVKKIIYKLLGGNVTSSLVPSLMAIFKKLNIGGVRTNQEALLMAILKLWSFVPTIVLKGVKELVFFVEYDISEYNQYDIGQNIQFKQDLLNYLYYDSNNSKVILSPRHIYDNLRSNSTQNISSIMPTGIPGIITTNPMASMMQSDPGLSYFPFTKITLKSIGIFVLSIPRLMKSTLGFGLPDEFSDNLITTYVDLQANITINNNIFELRSAVCYKKSPDSNLSAANFCPTALGTIAIVKTQKGWLKYNPDLLVSCQSTGDVLEKMLRSEFKRSRNTIDIDDRLLDDEYEEWKRNIQNINIVADRFNRGFIDIEALIIGEEEAIDLISRYGTLIIYSQYSSHCDLPPIRSCIY</sequence>
<accession>W6JLJ1</accession>
<dbReference type="Pfam" id="PF03292">
    <property type="entry name" value="Pox_P4B"/>
    <property type="match status" value="1"/>
</dbReference>
<dbReference type="GO" id="GO:0044423">
    <property type="term" value="C:virion component"/>
    <property type="evidence" value="ECO:0007669"/>
    <property type="project" value="UniProtKB-KW"/>
</dbReference>
<dbReference type="OrthoDB" id="1579at10239"/>
<protein>
    <recommendedName>
        <fullName evidence="4">Virion core protein 4b</fullName>
    </recommendedName>
</protein>
<dbReference type="Proteomes" id="UP000174145">
    <property type="component" value="Segment"/>
</dbReference>
<evidence type="ECO:0000313" key="5">
    <source>
        <dbReference type="EMBL" id="BAO49491.1"/>
    </source>
</evidence>
<dbReference type="InterPro" id="IPR004972">
    <property type="entry name" value="P4B"/>
</dbReference>
<proteinExistence type="predicted"/>
<name>W6JLJ1_9POXV</name>
<evidence type="ECO:0000256" key="2">
    <source>
        <dbReference type="ARBA" id="ARBA00022844"/>
    </source>
</evidence>
<comment type="subcellular location">
    <subcellularLocation>
        <location evidence="1">Virion</location>
    </subcellularLocation>
</comment>
<organism evidence="5 6">
    <name type="scientific">Alphaentomopoxvirus acuprea</name>
    <dbReference type="NCBI Taxonomy" id="62099"/>
    <lineage>
        <taxon>Viruses</taxon>
        <taxon>Varidnaviria</taxon>
        <taxon>Bamfordvirae</taxon>
        <taxon>Nucleocytoviricota</taxon>
        <taxon>Pokkesviricetes</taxon>
        <taxon>Chitovirales</taxon>
        <taxon>Poxviridae</taxon>
        <taxon>Entomopoxvirinae</taxon>
        <taxon>Alphaentomopoxvirus</taxon>
    </lineage>
</organism>